<dbReference type="AlphaFoldDB" id="A0A2W2GES4"/>
<name>A0A2W2GES4_9ACTN</name>
<evidence type="ECO:0000313" key="2">
    <source>
        <dbReference type="Proteomes" id="UP000248544"/>
    </source>
</evidence>
<keyword evidence="2" id="KW-1185">Reference proteome</keyword>
<feature type="non-terminal residue" evidence="1">
    <location>
        <position position="83"/>
    </location>
</feature>
<gene>
    <name evidence="1" type="ORF">C1I98_12855</name>
</gene>
<accession>A0A2W2GES4</accession>
<evidence type="ECO:0000313" key="1">
    <source>
        <dbReference type="EMBL" id="PZG48086.1"/>
    </source>
</evidence>
<proteinExistence type="predicted"/>
<organism evidence="1 2">
    <name type="scientific">Spongiactinospora gelatinilytica</name>
    <dbReference type="NCBI Taxonomy" id="2666298"/>
    <lineage>
        <taxon>Bacteria</taxon>
        <taxon>Bacillati</taxon>
        <taxon>Actinomycetota</taxon>
        <taxon>Actinomycetes</taxon>
        <taxon>Streptosporangiales</taxon>
        <taxon>Streptosporangiaceae</taxon>
        <taxon>Spongiactinospora</taxon>
    </lineage>
</organism>
<comment type="caution">
    <text evidence="1">The sequence shown here is derived from an EMBL/GenBank/DDBJ whole genome shotgun (WGS) entry which is preliminary data.</text>
</comment>
<protein>
    <recommendedName>
        <fullName evidence="3">XRE family transcriptional regulator</fullName>
    </recommendedName>
</protein>
<reference evidence="1 2" key="1">
    <citation type="submission" date="2018-01" db="EMBL/GenBank/DDBJ databases">
        <title>Draft genome sequence of Sphaerisporangium sp. 7K107.</title>
        <authorList>
            <person name="Sahin N."/>
            <person name="Saygin H."/>
            <person name="Ay H."/>
        </authorList>
    </citation>
    <scope>NUCLEOTIDE SEQUENCE [LARGE SCALE GENOMIC DNA]</scope>
    <source>
        <strain evidence="1 2">7K107</strain>
    </source>
</reference>
<dbReference type="Proteomes" id="UP000248544">
    <property type="component" value="Unassembled WGS sequence"/>
</dbReference>
<evidence type="ECO:0008006" key="3">
    <source>
        <dbReference type="Google" id="ProtNLM"/>
    </source>
</evidence>
<sequence length="83" mass="9637">MEDLRDLVGLTYQTLEQRAADQRRRLPHATLNAAMNGRGRLERELVEAFAAACGLPPAESRRWRLAWQAITDTTQRRHRPHFD</sequence>
<dbReference type="EMBL" id="POUA01000082">
    <property type="protein sequence ID" value="PZG48086.1"/>
    <property type="molecule type" value="Genomic_DNA"/>
</dbReference>